<keyword evidence="1" id="KW-1133">Transmembrane helix</keyword>
<gene>
    <name evidence="2" type="ORF">FAES_2737</name>
</gene>
<feature type="transmembrane region" description="Helical" evidence="1">
    <location>
        <begin position="212"/>
        <end position="229"/>
    </location>
</feature>
<feature type="transmembrane region" description="Helical" evidence="1">
    <location>
        <begin position="130"/>
        <end position="151"/>
    </location>
</feature>
<accession>I0K9E3</accession>
<dbReference type="RefSeq" id="WP_015331845.1">
    <property type="nucleotide sequence ID" value="NC_020054.1"/>
</dbReference>
<organism evidence="2 3">
    <name type="scientific">Fibrella aestuarina BUZ 2</name>
    <dbReference type="NCBI Taxonomy" id="1166018"/>
    <lineage>
        <taxon>Bacteria</taxon>
        <taxon>Pseudomonadati</taxon>
        <taxon>Bacteroidota</taxon>
        <taxon>Cytophagia</taxon>
        <taxon>Cytophagales</taxon>
        <taxon>Spirosomataceae</taxon>
        <taxon>Fibrella</taxon>
    </lineage>
</organism>
<protein>
    <recommendedName>
        <fullName evidence="4">DUF393 domain-containing protein</fullName>
    </recommendedName>
</protein>
<name>I0K9E3_9BACT</name>
<evidence type="ECO:0000313" key="2">
    <source>
        <dbReference type="EMBL" id="CCH00746.1"/>
    </source>
</evidence>
<dbReference type="HOGENOM" id="CLU_1164591_0_0_10"/>
<reference evidence="2 3" key="1">
    <citation type="journal article" date="2012" name="J. Bacteriol.">
        <title>Genome Sequence of Fibrella aestuarina BUZ 2T, a Filamentous Marine Bacterium.</title>
        <authorList>
            <person name="Filippini M."/>
            <person name="Qi W."/>
            <person name="Blom J."/>
            <person name="Goesmann A."/>
            <person name="Smits T.H."/>
            <person name="Bagheri H.C."/>
        </authorList>
    </citation>
    <scope>NUCLEOTIDE SEQUENCE [LARGE SCALE GENOMIC DNA]</scope>
    <source>
        <strain evidence="3">BUZ 2T</strain>
    </source>
</reference>
<evidence type="ECO:0000256" key="1">
    <source>
        <dbReference type="SAM" id="Phobius"/>
    </source>
</evidence>
<evidence type="ECO:0000313" key="3">
    <source>
        <dbReference type="Proteomes" id="UP000011058"/>
    </source>
</evidence>
<dbReference type="KEGG" id="fae:FAES_2737"/>
<dbReference type="AlphaFoldDB" id="I0K9E3"/>
<evidence type="ECO:0008006" key="4">
    <source>
        <dbReference type="Google" id="ProtNLM"/>
    </source>
</evidence>
<feature type="transmembrane region" description="Helical" evidence="1">
    <location>
        <begin position="187"/>
        <end position="206"/>
    </location>
</feature>
<feature type="transmembrane region" description="Helical" evidence="1">
    <location>
        <begin position="157"/>
        <end position="175"/>
    </location>
</feature>
<keyword evidence="1" id="KW-0812">Transmembrane</keyword>
<keyword evidence="3" id="KW-1185">Reference proteome</keyword>
<dbReference type="eggNOG" id="COG3011">
    <property type="taxonomic scope" value="Bacteria"/>
</dbReference>
<dbReference type="OrthoDB" id="671850at2"/>
<sequence length="252" mass="28224">MKKVLIYDADCPLCRAYTKGLVVAGALPAEDRIASHAITDPALVNRLDPVRQRHEIPFVNLETGEAQYGVEAILTVTQRRWPRFTRFIRDTLLFELGRRFYAFVSYNRRLLFPAPPERPHLMDLTPDFNLGYRIVFLVLLFGTLLTGHLAAVGSVTPLAAGMLATHLLVTGSYILRHSSTTRLANILDYLGHLGMSILVGGLVKSIGFAFDWPILLLAGNAIILWQHLVRLRVMQLPDRLNVPFALFVLLNG</sequence>
<dbReference type="EMBL" id="HE796683">
    <property type="protein sequence ID" value="CCH00746.1"/>
    <property type="molecule type" value="Genomic_DNA"/>
</dbReference>
<proteinExistence type="predicted"/>
<keyword evidence="1" id="KW-0472">Membrane</keyword>
<dbReference type="Proteomes" id="UP000011058">
    <property type="component" value="Chromosome"/>
</dbReference>